<dbReference type="InterPro" id="IPR023166">
    <property type="entry name" value="BaiN-like_dom_sf"/>
</dbReference>
<dbReference type="InterPro" id="IPR022460">
    <property type="entry name" value="Flavoprotein_PP4765"/>
</dbReference>
<dbReference type="Gene3D" id="1.10.8.260">
    <property type="entry name" value="HI0933 insert domain-like"/>
    <property type="match status" value="1"/>
</dbReference>
<evidence type="ECO:0000256" key="1">
    <source>
        <dbReference type="ARBA" id="ARBA00001974"/>
    </source>
</evidence>
<keyword evidence="7" id="KW-1185">Reference proteome</keyword>
<dbReference type="InterPro" id="IPR057661">
    <property type="entry name" value="RsdA/BaiN/AoA(So)_Rossmann"/>
</dbReference>
<dbReference type="AlphaFoldDB" id="A0A4Q9G0M8"/>
<evidence type="ECO:0000259" key="5">
    <source>
        <dbReference type="Pfam" id="PF22780"/>
    </source>
</evidence>
<evidence type="ECO:0000313" key="7">
    <source>
        <dbReference type="Proteomes" id="UP000293520"/>
    </source>
</evidence>
<keyword evidence="2" id="KW-0285">Flavoprotein</keyword>
<dbReference type="Gene3D" id="2.40.30.10">
    <property type="entry name" value="Translation factors"/>
    <property type="match status" value="1"/>
</dbReference>
<dbReference type="InterPro" id="IPR036188">
    <property type="entry name" value="FAD/NAD-bd_sf"/>
</dbReference>
<dbReference type="NCBIfam" id="TIGR00275">
    <property type="entry name" value="aminoacetone oxidase family FAD-binding enzyme"/>
    <property type="match status" value="1"/>
</dbReference>
<sequence length="411" mass="42849">MTEIVDALVIGAGPAGLMAAEALMAPGRRVLVAEAMPTPARKFLMAGKSGLNLTKDEPFEAFVQSFAPGSGVLPGAPGYFGGKERFGPAEVMAWARGLGIDLFTGSTGRVFPTGMKASPLLRAWLARLRGGGVELRTRWRWTGAGFRFETPQGMRDVAPRVAVLALGGASWPRLGSDGAWVPWLEAAGVRVMPLRPANMGFHVAWSPQMARHFGSPVKGVALHAGGLNSRGEWIIGAGGIEGGGVYAVSAPLRDGAAGHVDLAPDLDPPALAARFARPRGRLSLGNWLRRVLEDPVKVALILEWTRPLPLSAAPGGWAALAKALPLRHDGPMGLDRAISSAGGLAWDSVTADLELRAMPHVFAAGEMLDWEAPTGGYLLTACLGSGLHAGRAAAARLDARAPHGGGPGLKI</sequence>
<dbReference type="PANTHER" id="PTHR42887:SF1">
    <property type="entry name" value="BLR3961 PROTEIN"/>
    <property type="match status" value="1"/>
</dbReference>
<dbReference type="Pfam" id="PF22780">
    <property type="entry name" value="HI0933_like_1st"/>
    <property type="match status" value="1"/>
</dbReference>
<feature type="domain" description="RsdA/BaiN/AoA(So)-like Rossmann fold-like" evidence="4">
    <location>
        <begin position="6"/>
        <end position="391"/>
    </location>
</feature>
<keyword evidence="3" id="KW-0274">FAD</keyword>
<dbReference type="PANTHER" id="PTHR42887">
    <property type="entry name" value="OS12G0638800 PROTEIN"/>
    <property type="match status" value="1"/>
</dbReference>
<reference evidence="6 7" key="1">
    <citation type="submission" date="2019-02" db="EMBL/GenBank/DDBJ databases">
        <title>Paracoccus subflavus sp. nov., isolated from marine sediment of the Pacific Ocean.</title>
        <authorList>
            <person name="Zhang G."/>
        </authorList>
    </citation>
    <scope>NUCLEOTIDE SEQUENCE [LARGE SCALE GENOMIC DNA]</scope>
    <source>
        <strain evidence="6 7">GY0581</strain>
    </source>
</reference>
<dbReference type="InterPro" id="IPR004792">
    <property type="entry name" value="BaiN-like"/>
</dbReference>
<comment type="cofactor">
    <cofactor evidence="1">
        <name>FAD</name>
        <dbReference type="ChEBI" id="CHEBI:57692"/>
    </cofactor>
</comment>
<organism evidence="6 7">
    <name type="scientific">Paracoccus subflavus</name>
    <dbReference type="NCBI Taxonomy" id="2528244"/>
    <lineage>
        <taxon>Bacteria</taxon>
        <taxon>Pseudomonadati</taxon>
        <taxon>Pseudomonadota</taxon>
        <taxon>Alphaproteobacteria</taxon>
        <taxon>Rhodobacterales</taxon>
        <taxon>Paracoccaceae</taxon>
        <taxon>Paracoccus</taxon>
    </lineage>
</organism>
<proteinExistence type="predicted"/>
<evidence type="ECO:0000259" key="4">
    <source>
        <dbReference type="Pfam" id="PF03486"/>
    </source>
</evidence>
<dbReference type="NCBIfam" id="TIGR03862">
    <property type="entry name" value="flavo_PP4765"/>
    <property type="match status" value="1"/>
</dbReference>
<dbReference type="InterPro" id="IPR055178">
    <property type="entry name" value="RsdA/BaiN/AoA(So)-like_dom"/>
</dbReference>
<dbReference type="Pfam" id="PF03486">
    <property type="entry name" value="HI0933_like"/>
    <property type="match status" value="1"/>
</dbReference>
<comment type="caution">
    <text evidence="6">The sequence shown here is derived from an EMBL/GenBank/DDBJ whole genome shotgun (WGS) entry which is preliminary data.</text>
</comment>
<evidence type="ECO:0000313" key="6">
    <source>
        <dbReference type="EMBL" id="TBN40515.1"/>
    </source>
</evidence>
<dbReference type="SUPFAM" id="SSF160996">
    <property type="entry name" value="HI0933 insert domain-like"/>
    <property type="match status" value="1"/>
</dbReference>
<evidence type="ECO:0000256" key="3">
    <source>
        <dbReference type="ARBA" id="ARBA00022827"/>
    </source>
</evidence>
<name>A0A4Q9G0M8_9RHOB</name>
<dbReference type="SUPFAM" id="SSF51905">
    <property type="entry name" value="FAD/NAD(P)-binding domain"/>
    <property type="match status" value="1"/>
</dbReference>
<accession>A0A4Q9G0M8</accession>
<dbReference type="Gene3D" id="3.50.50.60">
    <property type="entry name" value="FAD/NAD(P)-binding domain"/>
    <property type="match status" value="1"/>
</dbReference>
<protein>
    <submittedName>
        <fullName evidence="6">TIGR03862 family flavoprotein</fullName>
    </submittedName>
</protein>
<dbReference type="OrthoDB" id="5288829at2"/>
<feature type="domain" description="RsdA/BaiN/AoA(So)-like insert" evidence="5">
    <location>
        <begin position="195"/>
        <end position="294"/>
    </location>
</feature>
<evidence type="ECO:0000256" key="2">
    <source>
        <dbReference type="ARBA" id="ARBA00022630"/>
    </source>
</evidence>
<dbReference type="EMBL" id="SISK01000005">
    <property type="protein sequence ID" value="TBN40515.1"/>
    <property type="molecule type" value="Genomic_DNA"/>
</dbReference>
<dbReference type="Proteomes" id="UP000293520">
    <property type="component" value="Unassembled WGS sequence"/>
</dbReference>
<gene>
    <name evidence="6" type="ORF">EYE42_08995</name>
</gene>